<accession>A0A9X1HPG0</accession>
<feature type="transmembrane region" description="Helical" evidence="6">
    <location>
        <begin position="373"/>
        <end position="389"/>
    </location>
</feature>
<dbReference type="Proteomes" id="UP001139409">
    <property type="component" value="Unassembled WGS sequence"/>
</dbReference>
<feature type="transmembrane region" description="Helical" evidence="6">
    <location>
        <begin position="274"/>
        <end position="292"/>
    </location>
</feature>
<evidence type="ECO:0000256" key="5">
    <source>
        <dbReference type="ARBA" id="ARBA00023136"/>
    </source>
</evidence>
<keyword evidence="5 6" id="KW-0472">Membrane</keyword>
<evidence type="ECO:0000256" key="2">
    <source>
        <dbReference type="ARBA" id="ARBA00022448"/>
    </source>
</evidence>
<keyword evidence="2" id="KW-0813">Transport</keyword>
<gene>
    <name evidence="7" type="ORF">LDX50_03515</name>
</gene>
<sequence>MNSTRHSYRPLINLIAGPVGGFILYQIVLYFSADEMMARTIGLATWMVTWWILESVPLPVTALLPLIILPLANISSIGEAASSYANPVIFLFMGGFMLALALQKHRLHERIALNILRYTGTSGNGIILGFTIATAVLSMWVSNTATAVMMLPIAISVTDLLLADARLDSDERKFALGLMLSIAYAANIGGFMTIIGTPPNVVMAGYLSKLANYEMSFSRWLLVGIPCGIMMLTVVYLLTTRILFRNNLKAVSGSRQLVNNKLAELGALKQEEKVVIAIFGMTIFAWMFKAQINSLLGANLLTDHVTAMAGGSAMFIIPSGIKPVRTLLTWDDTRDLPWGILLLFGGGISLAAAMEKVGIIEHIGAYVASYDSINKLLLILLVTAIVLFMTELMSNVALVTIMLPVLIAVAAGMGEDPLRLVIPATMASSCAFMMPISTPPNAIVYSSGYIRINDMMRAGFLLNLIAVIILSVFTYYLVPFLS</sequence>
<feature type="transmembrane region" description="Helical" evidence="6">
    <location>
        <begin position="84"/>
        <end position="102"/>
    </location>
</feature>
<feature type="transmembrane region" description="Helical" evidence="6">
    <location>
        <begin position="396"/>
        <end position="414"/>
    </location>
</feature>
<evidence type="ECO:0000256" key="1">
    <source>
        <dbReference type="ARBA" id="ARBA00004141"/>
    </source>
</evidence>
<feature type="transmembrane region" description="Helical" evidence="6">
    <location>
        <begin position="123"/>
        <end position="141"/>
    </location>
</feature>
<feature type="transmembrane region" description="Helical" evidence="6">
    <location>
        <begin position="147"/>
        <end position="163"/>
    </location>
</feature>
<dbReference type="AlphaFoldDB" id="A0A9X1HPG0"/>
<evidence type="ECO:0000313" key="8">
    <source>
        <dbReference type="Proteomes" id="UP001139409"/>
    </source>
</evidence>
<keyword evidence="3 6" id="KW-0812">Transmembrane</keyword>
<dbReference type="EMBL" id="JAIXNE010000001">
    <property type="protein sequence ID" value="MCA6073919.1"/>
    <property type="molecule type" value="Genomic_DNA"/>
</dbReference>
<proteinExistence type="predicted"/>
<dbReference type="CDD" id="cd01115">
    <property type="entry name" value="SLC13_permease"/>
    <property type="match status" value="1"/>
</dbReference>
<dbReference type="PROSITE" id="PS01271">
    <property type="entry name" value="NA_SULFATE"/>
    <property type="match status" value="1"/>
</dbReference>
<reference evidence="7" key="1">
    <citation type="submission" date="2021-09" db="EMBL/GenBank/DDBJ databases">
        <title>Fulvivirga sp. isolated from coastal sediment.</title>
        <authorList>
            <person name="Yu H."/>
        </authorList>
    </citation>
    <scope>NUCLEOTIDE SEQUENCE</scope>
    <source>
        <strain evidence="7">1062</strain>
    </source>
</reference>
<feature type="transmembrane region" description="Helical" evidence="6">
    <location>
        <begin position="217"/>
        <end position="239"/>
    </location>
</feature>
<protein>
    <submittedName>
        <fullName evidence="7">DASS family sodium-coupled anion symporter</fullName>
    </submittedName>
</protein>
<dbReference type="GO" id="GO:0015141">
    <property type="term" value="F:succinate transmembrane transporter activity"/>
    <property type="evidence" value="ECO:0007669"/>
    <property type="project" value="UniProtKB-ARBA"/>
</dbReference>
<dbReference type="PANTHER" id="PTHR10283:SF82">
    <property type="entry name" value="SOLUTE CARRIER FAMILY 13 MEMBER 2"/>
    <property type="match status" value="1"/>
</dbReference>
<keyword evidence="8" id="KW-1185">Reference proteome</keyword>
<dbReference type="PANTHER" id="PTHR10283">
    <property type="entry name" value="SOLUTE CARRIER FAMILY 13 MEMBER"/>
    <property type="match status" value="1"/>
</dbReference>
<feature type="transmembrane region" description="Helical" evidence="6">
    <location>
        <begin position="336"/>
        <end position="353"/>
    </location>
</feature>
<comment type="subcellular location">
    <subcellularLocation>
        <location evidence="1">Membrane</location>
        <topology evidence="1">Multi-pass membrane protein</topology>
    </subcellularLocation>
</comment>
<feature type="transmembrane region" description="Helical" evidence="6">
    <location>
        <begin position="458"/>
        <end position="478"/>
    </location>
</feature>
<dbReference type="Pfam" id="PF00939">
    <property type="entry name" value="Na_sulph_symp"/>
    <property type="match status" value="1"/>
</dbReference>
<evidence type="ECO:0000256" key="4">
    <source>
        <dbReference type="ARBA" id="ARBA00022989"/>
    </source>
</evidence>
<name>A0A9X1HPG0_9BACT</name>
<feature type="transmembrane region" description="Helical" evidence="6">
    <location>
        <begin position="12"/>
        <end position="31"/>
    </location>
</feature>
<dbReference type="InterPro" id="IPR001898">
    <property type="entry name" value="SLC13A/DASS"/>
</dbReference>
<comment type="caution">
    <text evidence="7">The sequence shown here is derived from an EMBL/GenBank/DDBJ whole genome shotgun (WGS) entry which is preliminary data.</text>
</comment>
<evidence type="ECO:0000256" key="3">
    <source>
        <dbReference type="ARBA" id="ARBA00022692"/>
    </source>
</evidence>
<dbReference type="NCBIfam" id="TIGR00785">
    <property type="entry name" value="dass"/>
    <property type="match status" value="1"/>
</dbReference>
<organism evidence="7 8">
    <name type="scientific">Fulvivirga sedimenti</name>
    <dbReference type="NCBI Taxonomy" id="2879465"/>
    <lineage>
        <taxon>Bacteria</taxon>
        <taxon>Pseudomonadati</taxon>
        <taxon>Bacteroidota</taxon>
        <taxon>Cytophagia</taxon>
        <taxon>Cytophagales</taxon>
        <taxon>Fulvivirgaceae</taxon>
        <taxon>Fulvivirga</taxon>
    </lineage>
</organism>
<dbReference type="RefSeq" id="WP_225697029.1">
    <property type="nucleotide sequence ID" value="NZ_JAIXNE010000001.1"/>
</dbReference>
<feature type="transmembrane region" description="Helical" evidence="6">
    <location>
        <begin position="175"/>
        <end position="197"/>
    </location>
</feature>
<evidence type="ECO:0000313" key="7">
    <source>
        <dbReference type="EMBL" id="MCA6073919.1"/>
    </source>
</evidence>
<keyword evidence="4 6" id="KW-1133">Transmembrane helix</keyword>
<dbReference type="GO" id="GO:0005886">
    <property type="term" value="C:plasma membrane"/>
    <property type="evidence" value="ECO:0007669"/>
    <property type="project" value="TreeGrafter"/>
</dbReference>
<feature type="transmembrane region" description="Helical" evidence="6">
    <location>
        <begin position="420"/>
        <end position="437"/>
    </location>
</feature>
<feature type="transmembrane region" description="Helical" evidence="6">
    <location>
        <begin position="304"/>
        <end position="324"/>
    </location>
</feature>
<evidence type="ECO:0000256" key="6">
    <source>
        <dbReference type="SAM" id="Phobius"/>
    </source>
</evidence>
<dbReference type="InterPro" id="IPR031312">
    <property type="entry name" value="Na/sul_symport_CS"/>
</dbReference>